<evidence type="ECO:0000256" key="5">
    <source>
        <dbReference type="SAM" id="Phobius"/>
    </source>
</evidence>
<evidence type="ECO:0000313" key="6">
    <source>
        <dbReference type="EMBL" id="KAL1595997.1"/>
    </source>
</evidence>
<evidence type="ECO:0000256" key="4">
    <source>
        <dbReference type="ARBA" id="ARBA00023136"/>
    </source>
</evidence>
<evidence type="ECO:0008006" key="8">
    <source>
        <dbReference type="Google" id="ProtNLM"/>
    </source>
</evidence>
<gene>
    <name evidence="6" type="ORF">SLS60_009688</name>
</gene>
<proteinExistence type="predicted"/>
<keyword evidence="7" id="KW-1185">Reference proteome</keyword>
<feature type="transmembrane region" description="Helical" evidence="5">
    <location>
        <begin position="121"/>
        <end position="142"/>
    </location>
</feature>
<feature type="transmembrane region" description="Helical" evidence="5">
    <location>
        <begin position="89"/>
        <end position="109"/>
    </location>
</feature>
<dbReference type="Pfam" id="PF07690">
    <property type="entry name" value="MFS_1"/>
    <property type="match status" value="1"/>
</dbReference>
<feature type="transmembrane region" description="Helical" evidence="5">
    <location>
        <begin position="66"/>
        <end position="83"/>
    </location>
</feature>
<dbReference type="PANTHER" id="PTHR23501">
    <property type="entry name" value="MAJOR FACILITATOR SUPERFAMILY"/>
    <property type="match status" value="1"/>
</dbReference>
<keyword evidence="3 5" id="KW-1133">Transmembrane helix</keyword>
<sequence length="304" mass="32918">MVKWKGRSDGLCAHIFFKAGRNFPLALFSFTVEGWMYYSAVNTITTQMPLYLGWQSDSLLISVRQLYYTIPTTLASVFIIWYSTRLKEIKIPLVVCFILFLATACTYAGTQADWKDVQLGLNVLAGIGQAGPLTLLIVAIQFTAPHAYLSTATGLAFSFRAIGGAFGSAVLYTIINGHVVRNYNKEVTTAAVRAGLPAQDVPILLQVMAQGNGPPTKEVLAAVLSQALPAASMTIIIAAQQAAYRVYAKAYGLAWASIIPFVVIAIVCCALLKAVSQLMTEKVEAPVEKPQHIFEEKFPSEGGV</sequence>
<dbReference type="Gene3D" id="1.20.1250.20">
    <property type="entry name" value="MFS general substrate transporter like domains"/>
    <property type="match status" value="1"/>
</dbReference>
<protein>
    <recommendedName>
        <fullName evidence="8">MFS transporter</fullName>
    </recommendedName>
</protein>
<feature type="transmembrane region" description="Helical" evidence="5">
    <location>
        <begin position="251"/>
        <end position="272"/>
    </location>
</feature>
<accession>A0ABR3QV23</accession>
<evidence type="ECO:0000313" key="7">
    <source>
        <dbReference type="Proteomes" id="UP001521785"/>
    </source>
</evidence>
<feature type="transmembrane region" description="Helical" evidence="5">
    <location>
        <begin position="154"/>
        <end position="175"/>
    </location>
</feature>
<keyword evidence="4 5" id="KW-0472">Membrane</keyword>
<dbReference type="SUPFAM" id="SSF103473">
    <property type="entry name" value="MFS general substrate transporter"/>
    <property type="match status" value="1"/>
</dbReference>
<comment type="caution">
    <text evidence="6">The sequence shown here is derived from an EMBL/GenBank/DDBJ whole genome shotgun (WGS) entry which is preliminary data.</text>
</comment>
<dbReference type="InterPro" id="IPR011701">
    <property type="entry name" value="MFS"/>
</dbReference>
<comment type="subcellular location">
    <subcellularLocation>
        <location evidence="1">Membrane</location>
        <topology evidence="1">Multi-pass membrane protein</topology>
    </subcellularLocation>
</comment>
<dbReference type="InterPro" id="IPR036259">
    <property type="entry name" value="MFS_trans_sf"/>
</dbReference>
<dbReference type="PANTHER" id="PTHR23501:SF195">
    <property type="entry name" value="PEP5"/>
    <property type="match status" value="1"/>
</dbReference>
<organism evidence="6 7">
    <name type="scientific">Paraconiothyrium brasiliense</name>
    <dbReference type="NCBI Taxonomy" id="300254"/>
    <lineage>
        <taxon>Eukaryota</taxon>
        <taxon>Fungi</taxon>
        <taxon>Dikarya</taxon>
        <taxon>Ascomycota</taxon>
        <taxon>Pezizomycotina</taxon>
        <taxon>Dothideomycetes</taxon>
        <taxon>Pleosporomycetidae</taxon>
        <taxon>Pleosporales</taxon>
        <taxon>Massarineae</taxon>
        <taxon>Didymosphaeriaceae</taxon>
        <taxon>Paraconiothyrium</taxon>
    </lineage>
</organism>
<reference evidence="6 7" key="1">
    <citation type="submission" date="2024-02" db="EMBL/GenBank/DDBJ databases">
        <title>De novo assembly and annotation of 12 fungi associated with fruit tree decline syndrome in Ontario, Canada.</title>
        <authorList>
            <person name="Sulman M."/>
            <person name="Ellouze W."/>
            <person name="Ilyukhin E."/>
        </authorList>
    </citation>
    <scope>NUCLEOTIDE SEQUENCE [LARGE SCALE GENOMIC DNA]</scope>
    <source>
        <strain evidence="6 7">M42-189</strain>
    </source>
</reference>
<name>A0ABR3QV23_9PLEO</name>
<evidence type="ECO:0000256" key="2">
    <source>
        <dbReference type="ARBA" id="ARBA00022692"/>
    </source>
</evidence>
<dbReference type="Proteomes" id="UP001521785">
    <property type="component" value="Unassembled WGS sequence"/>
</dbReference>
<evidence type="ECO:0000256" key="3">
    <source>
        <dbReference type="ARBA" id="ARBA00022989"/>
    </source>
</evidence>
<evidence type="ECO:0000256" key="1">
    <source>
        <dbReference type="ARBA" id="ARBA00004141"/>
    </source>
</evidence>
<dbReference type="EMBL" id="JAKJXO020000015">
    <property type="protein sequence ID" value="KAL1595997.1"/>
    <property type="molecule type" value="Genomic_DNA"/>
</dbReference>
<keyword evidence="2 5" id="KW-0812">Transmembrane</keyword>